<reference evidence="1 2" key="1">
    <citation type="submission" date="2019-03" db="EMBL/GenBank/DDBJ databases">
        <title>Single cell metagenomics reveals metabolic interactions within the superorganism composed of flagellate Streblomastix strix and complex community of Bacteroidetes bacteria on its surface.</title>
        <authorList>
            <person name="Treitli S.C."/>
            <person name="Kolisko M."/>
            <person name="Husnik F."/>
            <person name="Keeling P."/>
            <person name="Hampl V."/>
        </authorList>
    </citation>
    <scope>NUCLEOTIDE SEQUENCE [LARGE SCALE GENOMIC DNA]</scope>
    <source>
        <strain evidence="1">St1</strain>
    </source>
</reference>
<evidence type="ECO:0000313" key="1">
    <source>
        <dbReference type="EMBL" id="KAA6300796.1"/>
    </source>
</evidence>
<dbReference type="Proteomes" id="UP000324575">
    <property type="component" value="Unassembled WGS sequence"/>
</dbReference>
<proteinExistence type="predicted"/>
<dbReference type="AlphaFoldDB" id="A0A5M8NVA5"/>
<dbReference type="SUPFAM" id="SSF52540">
    <property type="entry name" value="P-loop containing nucleoside triphosphate hydrolases"/>
    <property type="match status" value="1"/>
</dbReference>
<sequence>MKFYNRENELETLQKVRETAFAQHSKLTVLTGRRRIGKTNLFKNIKFKTNSLFIDFSRFDDT</sequence>
<organism evidence="1 2">
    <name type="scientific">Candidatus Ordinivivax streblomastigis</name>
    <dbReference type="NCBI Taxonomy" id="2540710"/>
    <lineage>
        <taxon>Bacteria</taxon>
        <taxon>Pseudomonadati</taxon>
        <taxon>Bacteroidota</taxon>
        <taxon>Bacteroidia</taxon>
        <taxon>Bacteroidales</taxon>
        <taxon>Candidatus Ordinivivax</taxon>
    </lineage>
</organism>
<evidence type="ECO:0008006" key="3">
    <source>
        <dbReference type="Google" id="ProtNLM"/>
    </source>
</evidence>
<name>A0A5M8NVA5_9BACT</name>
<dbReference type="InterPro" id="IPR027417">
    <property type="entry name" value="P-loop_NTPase"/>
</dbReference>
<dbReference type="Gene3D" id="3.40.50.300">
    <property type="entry name" value="P-loop containing nucleotide triphosphate hydrolases"/>
    <property type="match status" value="1"/>
</dbReference>
<comment type="caution">
    <text evidence="1">The sequence shown here is derived from an EMBL/GenBank/DDBJ whole genome shotgun (WGS) entry which is preliminary data.</text>
</comment>
<evidence type="ECO:0000313" key="2">
    <source>
        <dbReference type="Proteomes" id="UP000324575"/>
    </source>
</evidence>
<dbReference type="EMBL" id="SNRX01000048">
    <property type="protein sequence ID" value="KAA6300796.1"/>
    <property type="molecule type" value="Genomic_DNA"/>
</dbReference>
<protein>
    <recommendedName>
        <fullName evidence="3">ATP-binding protein</fullName>
    </recommendedName>
</protein>
<accession>A0A5M8NVA5</accession>
<gene>
    <name evidence="1" type="ORF">EZS26_003068</name>
</gene>